<organism evidence="1 2">
    <name type="scientific">Chitiniphilus eburneus</name>
    <dbReference type="NCBI Taxonomy" id="2571148"/>
    <lineage>
        <taxon>Bacteria</taxon>
        <taxon>Pseudomonadati</taxon>
        <taxon>Pseudomonadota</taxon>
        <taxon>Betaproteobacteria</taxon>
        <taxon>Neisseriales</taxon>
        <taxon>Chitinibacteraceae</taxon>
        <taxon>Chitiniphilus</taxon>
    </lineage>
</organism>
<comment type="caution">
    <text evidence="1">The sequence shown here is derived from an EMBL/GenBank/DDBJ whole genome shotgun (WGS) entry which is preliminary data.</text>
</comment>
<sequence>MMAHVYKEFVLTAPSVWQALGAFVKANAAAFLHQGSPLRIIVTSSERKRSNEANARYWKGVLEQIATQAWVNGRQYGKEIWHEHYARKFGICDEMRLPDGTLILRRKSTTEMSSREFAEYMTRVEADAASELGVRFFEREDVA</sequence>
<accession>A0A4U0PYX7</accession>
<evidence type="ECO:0000313" key="2">
    <source>
        <dbReference type="Proteomes" id="UP000310016"/>
    </source>
</evidence>
<dbReference type="EMBL" id="SUMF01000008">
    <property type="protein sequence ID" value="TJZ73779.1"/>
    <property type="molecule type" value="Genomic_DNA"/>
</dbReference>
<dbReference type="InterPro" id="IPR008711">
    <property type="entry name" value="Recombinase_NinB"/>
</dbReference>
<gene>
    <name evidence="1" type="ORF">FAZ21_09150</name>
</gene>
<dbReference type="Proteomes" id="UP000310016">
    <property type="component" value="Unassembled WGS sequence"/>
</dbReference>
<proteinExistence type="predicted"/>
<dbReference type="Gene3D" id="1.10.3790.10">
    <property type="entry name" value="NinB"/>
    <property type="match status" value="1"/>
</dbReference>
<dbReference type="InterPro" id="IPR036619">
    <property type="entry name" value="NinB_sf"/>
</dbReference>
<dbReference type="Pfam" id="PF05772">
    <property type="entry name" value="NinB"/>
    <property type="match status" value="1"/>
</dbReference>
<keyword evidence="2" id="KW-1185">Reference proteome</keyword>
<evidence type="ECO:0000313" key="1">
    <source>
        <dbReference type="EMBL" id="TJZ73779.1"/>
    </source>
</evidence>
<protein>
    <submittedName>
        <fullName evidence="1">Recombinase</fullName>
    </submittedName>
</protein>
<dbReference type="SUPFAM" id="SSF103370">
    <property type="entry name" value="NinB"/>
    <property type="match status" value="1"/>
</dbReference>
<dbReference type="AlphaFoldDB" id="A0A4U0PYX7"/>
<name>A0A4U0PYX7_9NEIS</name>
<reference evidence="1 2" key="1">
    <citation type="submission" date="2019-04" db="EMBL/GenBank/DDBJ databases">
        <title>Chitiniphilus eburnea sp. nov., a novel chitinolytic bacterium isolated from aquaculture sludge.</title>
        <authorList>
            <person name="Sheng M."/>
        </authorList>
    </citation>
    <scope>NUCLEOTIDE SEQUENCE [LARGE SCALE GENOMIC DNA]</scope>
    <source>
        <strain evidence="1 2">HX-2-15</strain>
    </source>
</reference>
<dbReference type="OrthoDB" id="7018195at2"/>